<reference evidence="1" key="1">
    <citation type="submission" date="2018-10" db="EMBL/GenBank/DDBJ databases">
        <title>Hidden diversity of soil giant viruses.</title>
        <authorList>
            <person name="Schulz F."/>
            <person name="Alteio L."/>
            <person name="Goudeau D."/>
            <person name="Ryan E.M."/>
            <person name="Malmstrom R.R."/>
            <person name="Blanchard J."/>
            <person name="Woyke T."/>
        </authorList>
    </citation>
    <scope>NUCLEOTIDE SEQUENCE</scope>
    <source>
        <strain evidence="1">HYV1</strain>
    </source>
</reference>
<evidence type="ECO:0000313" key="1">
    <source>
        <dbReference type="EMBL" id="AYV82501.1"/>
    </source>
</evidence>
<sequence length="115" mass="13374">MGFSEWGILLESKTDLENLLKLVEEHNGLDLEAETLDFYSVLEFQNKKYACIGNGGGGEVSSQFIRKSNKKYKFKKILYPFKKPKTWNECDKYLWKKESMDEKIPLGLSDVIKLE</sequence>
<name>A0A3G5A8J6_9VIRU</name>
<dbReference type="EMBL" id="MK072383">
    <property type="protein sequence ID" value="AYV82501.1"/>
    <property type="molecule type" value="Genomic_DNA"/>
</dbReference>
<gene>
    <name evidence="1" type="ORF">Hyperionvirus1_80</name>
</gene>
<proteinExistence type="predicted"/>
<organism evidence="1">
    <name type="scientific">Hyperionvirus sp</name>
    <dbReference type="NCBI Taxonomy" id="2487770"/>
    <lineage>
        <taxon>Viruses</taxon>
        <taxon>Varidnaviria</taxon>
        <taxon>Bamfordvirae</taxon>
        <taxon>Nucleocytoviricota</taxon>
        <taxon>Megaviricetes</taxon>
        <taxon>Imitervirales</taxon>
        <taxon>Mimiviridae</taxon>
        <taxon>Klosneuvirinae</taxon>
    </lineage>
</organism>
<protein>
    <submittedName>
        <fullName evidence="1">Uncharacterized protein</fullName>
    </submittedName>
</protein>
<accession>A0A3G5A8J6</accession>